<protein>
    <submittedName>
        <fullName evidence="1">Uncharacterized protein</fullName>
    </submittedName>
</protein>
<gene>
    <name evidence="1" type="ORF">OKJ99_01515</name>
</gene>
<evidence type="ECO:0000313" key="1">
    <source>
        <dbReference type="EMBL" id="MEB8336199.1"/>
    </source>
</evidence>
<proteinExistence type="predicted"/>
<keyword evidence="2" id="KW-1185">Reference proteome</keyword>
<evidence type="ECO:0000313" key="2">
    <source>
        <dbReference type="Proteomes" id="UP001354931"/>
    </source>
</evidence>
<sequence length="174" mass="18722">MLDLVLSGPEGPQPVGRSAPIRIQVRNVGAQEVWIAGVLDGSEDGLRYPHYLPSVTLADSGRTVAGPEQAEDPLVWPLRAQDLQRLAPGESFDPTAGAGCLPLLTFTNFAPQAPGRYGYALTLSTEAPRGEEWLGAFGLPSGTERKVLLDLVAQVPRVTVRAPLLVVEFRRTWA</sequence>
<comment type="caution">
    <text evidence="1">The sequence shown here is derived from an EMBL/GenBank/DDBJ whole genome shotgun (WGS) entry which is preliminary data.</text>
</comment>
<reference evidence="1 2" key="1">
    <citation type="submission" date="2022-10" db="EMBL/GenBank/DDBJ databases">
        <authorList>
            <person name="Xie J."/>
            <person name="Shen N."/>
        </authorList>
    </citation>
    <scope>NUCLEOTIDE SEQUENCE [LARGE SCALE GENOMIC DNA]</scope>
    <source>
        <strain evidence="1 2">YIM65594</strain>
    </source>
</reference>
<dbReference type="RefSeq" id="WP_326013782.1">
    <property type="nucleotide sequence ID" value="NZ_JAOZYC010000001.1"/>
</dbReference>
<name>A0ABU6EX58_9ACTN</name>
<dbReference type="Proteomes" id="UP001354931">
    <property type="component" value="Unassembled WGS sequence"/>
</dbReference>
<organism evidence="1 2">
    <name type="scientific">Streptomyces endophyticus</name>
    <dbReference type="NCBI Taxonomy" id="714166"/>
    <lineage>
        <taxon>Bacteria</taxon>
        <taxon>Bacillati</taxon>
        <taxon>Actinomycetota</taxon>
        <taxon>Actinomycetes</taxon>
        <taxon>Kitasatosporales</taxon>
        <taxon>Streptomycetaceae</taxon>
        <taxon>Streptomyces</taxon>
    </lineage>
</organism>
<dbReference type="EMBL" id="JAOZYC010000001">
    <property type="protein sequence ID" value="MEB8336199.1"/>
    <property type="molecule type" value="Genomic_DNA"/>
</dbReference>
<accession>A0ABU6EX58</accession>